<dbReference type="Proteomes" id="UP001170481">
    <property type="component" value="Unassembled WGS sequence"/>
</dbReference>
<sequence length="179" mass="19381">MNQASSPRPPRQQGMALLVVLIMLIVVGVMAVTGNEDTQLQTRMLMNTQFYDNAYAEAESLQQQAESRLLEGELTLDDFGGDGFYDVTAGEDLDFDPLQADAWEGEGVLSGDAADNGNYVIEYLGETTEGVLNDDNMTSSQLLNAFRITAAGWSLESAGDPDSKKRALAVVQSEIMMAD</sequence>
<evidence type="ECO:0000313" key="2">
    <source>
        <dbReference type="Proteomes" id="UP001170481"/>
    </source>
</evidence>
<evidence type="ECO:0000313" key="1">
    <source>
        <dbReference type="EMBL" id="MDO6672560.1"/>
    </source>
</evidence>
<protein>
    <recommendedName>
        <fullName evidence="3">Type 4 fimbrial biogenesis protein PilX N-terminal domain-containing protein</fullName>
    </recommendedName>
</protein>
<gene>
    <name evidence="1" type="ORF">Q4535_10575</name>
</gene>
<name>A0AAP4WVX7_9GAMM</name>
<accession>A0AAP4WVX7</accession>
<evidence type="ECO:0008006" key="3">
    <source>
        <dbReference type="Google" id="ProtNLM"/>
    </source>
</evidence>
<dbReference type="RefSeq" id="WP_303594149.1">
    <property type="nucleotide sequence ID" value="NZ_JAUORK010000012.1"/>
</dbReference>
<comment type="caution">
    <text evidence="1">The sequence shown here is derived from an EMBL/GenBank/DDBJ whole genome shotgun (WGS) entry which is preliminary data.</text>
</comment>
<reference evidence="1" key="1">
    <citation type="submission" date="2023-07" db="EMBL/GenBank/DDBJ databases">
        <title>Genome content predicts the carbon catabolic preferences of heterotrophic bacteria.</title>
        <authorList>
            <person name="Gralka M."/>
        </authorList>
    </citation>
    <scope>NUCLEOTIDE SEQUENCE</scope>
    <source>
        <strain evidence="1">C2R13</strain>
    </source>
</reference>
<proteinExistence type="predicted"/>
<organism evidence="1 2">
    <name type="scientific">Cobetia amphilecti</name>
    <dbReference type="NCBI Taxonomy" id="1055104"/>
    <lineage>
        <taxon>Bacteria</taxon>
        <taxon>Pseudomonadati</taxon>
        <taxon>Pseudomonadota</taxon>
        <taxon>Gammaproteobacteria</taxon>
        <taxon>Oceanospirillales</taxon>
        <taxon>Halomonadaceae</taxon>
        <taxon>Cobetia</taxon>
    </lineage>
</organism>
<dbReference type="AlphaFoldDB" id="A0AAP4WVX7"/>
<dbReference type="EMBL" id="JAUORK010000012">
    <property type="protein sequence ID" value="MDO6672560.1"/>
    <property type="molecule type" value="Genomic_DNA"/>
</dbReference>